<comment type="caution">
    <text evidence="3">The sequence shown here is derived from an EMBL/GenBank/DDBJ whole genome shotgun (WGS) entry which is preliminary data.</text>
</comment>
<name>A0A9N7VYA5_PLEPL</name>
<sequence length="121" mass="13247">MFPERSLLLPVLPLCPQPVALADSLVICTTRAPEVRQDGEKHERHNKTRTQRCTHRHPSTGGSAATRVICGDLQAARPGFARQGICGANQSSITMLRCQKPSLGVTVLNLAKPKRQERKKG</sequence>
<keyword evidence="2" id="KW-0732">Signal</keyword>
<feature type="region of interest" description="Disordered" evidence="1">
    <location>
        <begin position="36"/>
        <end position="65"/>
    </location>
</feature>
<evidence type="ECO:0000313" key="3">
    <source>
        <dbReference type="EMBL" id="CAB1457433.1"/>
    </source>
</evidence>
<dbReference type="AlphaFoldDB" id="A0A9N7VYA5"/>
<feature type="compositionally biased region" description="Basic residues" evidence="1">
    <location>
        <begin position="44"/>
        <end position="58"/>
    </location>
</feature>
<keyword evidence="4" id="KW-1185">Reference proteome</keyword>
<feature type="signal peptide" evidence="2">
    <location>
        <begin position="1"/>
        <end position="22"/>
    </location>
</feature>
<organism evidence="3 4">
    <name type="scientific">Pleuronectes platessa</name>
    <name type="common">European plaice</name>
    <dbReference type="NCBI Taxonomy" id="8262"/>
    <lineage>
        <taxon>Eukaryota</taxon>
        <taxon>Metazoa</taxon>
        <taxon>Chordata</taxon>
        <taxon>Craniata</taxon>
        <taxon>Vertebrata</taxon>
        <taxon>Euteleostomi</taxon>
        <taxon>Actinopterygii</taxon>
        <taxon>Neopterygii</taxon>
        <taxon>Teleostei</taxon>
        <taxon>Neoteleostei</taxon>
        <taxon>Acanthomorphata</taxon>
        <taxon>Carangaria</taxon>
        <taxon>Pleuronectiformes</taxon>
        <taxon>Pleuronectoidei</taxon>
        <taxon>Pleuronectidae</taxon>
        <taxon>Pleuronectes</taxon>
    </lineage>
</organism>
<evidence type="ECO:0008006" key="5">
    <source>
        <dbReference type="Google" id="ProtNLM"/>
    </source>
</evidence>
<evidence type="ECO:0000256" key="1">
    <source>
        <dbReference type="SAM" id="MobiDB-lite"/>
    </source>
</evidence>
<proteinExistence type="predicted"/>
<dbReference type="Proteomes" id="UP001153269">
    <property type="component" value="Unassembled WGS sequence"/>
</dbReference>
<protein>
    <recommendedName>
        <fullName evidence="5">Secreted protein</fullName>
    </recommendedName>
</protein>
<dbReference type="EMBL" id="CADEAL010004342">
    <property type="protein sequence ID" value="CAB1457433.1"/>
    <property type="molecule type" value="Genomic_DNA"/>
</dbReference>
<evidence type="ECO:0000313" key="4">
    <source>
        <dbReference type="Proteomes" id="UP001153269"/>
    </source>
</evidence>
<reference evidence="3" key="1">
    <citation type="submission" date="2020-03" db="EMBL/GenBank/DDBJ databases">
        <authorList>
            <person name="Weist P."/>
        </authorList>
    </citation>
    <scope>NUCLEOTIDE SEQUENCE</scope>
</reference>
<accession>A0A9N7VYA5</accession>
<evidence type="ECO:0000256" key="2">
    <source>
        <dbReference type="SAM" id="SignalP"/>
    </source>
</evidence>
<gene>
    <name evidence="3" type="ORF">PLEPLA_LOCUS45257</name>
</gene>
<feature type="chain" id="PRO_5040204062" description="Secreted protein" evidence="2">
    <location>
        <begin position="23"/>
        <end position="121"/>
    </location>
</feature>